<gene>
    <name evidence="2" type="ORF">BSIN_1474</name>
</gene>
<feature type="compositionally biased region" description="Basic residues" evidence="1">
    <location>
        <begin position="20"/>
        <end position="29"/>
    </location>
</feature>
<sequence>MRRARRAGPERAAVNVRAAHPSKRVSRRERRFDSNLQR</sequence>
<accession>A0A238GZ12</accession>
<protein>
    <submittedName>
        <fullName evidence="2">Uncharacterized protein</fullName>
    </submittedName>
</protein>
<name>A0A238GZ12_9BURK</name>
<evidence type="ECO:0000313" key="2">
    <source>
        <dbReference type="EMBL" id="SMF98183.1"/>
    </source>
</evidence>
<organism evidence="2 3">
    <name type="scientific">Burkholderia singularis</name>
    <dbReference type="NCBI Taxonomy" id="1503053"/>
    <lineage>
        <taxon>Bacteria</taxon>
        <taxon>Pseudomonadati</taxon>
        <taxon>Pseudomonadota</taxon>
        <taxon>Betaproteobacteria</taxon>
        <taxon>Burkholderiales</taxon>
        <taxon>Burkholderiaceae</taxon>
        <taxon>Burkholderia</taxon>
        <taxon>pseudomallei group</taxon>
    </lineage>
</organism>
<evidence type="ECO:0000256" key="1">
    <source>
        <dbReference type="SAM" id="MobiDB-lite"/>
    </source>
</evidence>
<proteinExistence type="predicted"/>
<feature type="region of interest" description="Disordered" evidence="1">
    <location>
        <begin position="1"/>
        <end position="38"/>
    </location>
</feature>
<dbReference type="AlphaFoldDB" id="A0A238GZ12"/>
<reference evidence="2 3" key="1">
    <citation type="submission" date="2017-04" db="EMBL/GenBank/DDBJ databases">
        <authorList>
            <person name="Afonso C.L."/>
            <person name="Miller P.J."/>
            <person name="Scott M.A."/>
            <person name="Spackman E."/>
            <person name="Goraichik I."/>
            <person name="Dimitrov K.M."/>
            <person name="Suarez D.L."/>
            <person name="Swayne D.E."/>
        </authorList>
    </citation>
    <scope>NUCLEOTIDE SEQUENCE [LARGE SCALE GENOMIC DNA]</scope>
    <source>
        <strain evidence="2">LMG 28154</strain>
    </source>
</reference>
<evidence type="ECO:0000313" key="3">
    <source>
        <dbReference type="Proteomes" id="UP000198460"/>
    </source>
</evidence>
<dbReference type="EMBL" id="FXAN01000013">
    <property type="protein sequence ID" value="SMF98183.1"/>
    <property type="molecule type" value="Genomic_DNA"/>
</dbReference>
<dbReference type="Proteomes" id="UP000198460">
    <property type="component" value="Unassembled WGS sequence"/>
</dbReference>